<keyword evidence="4" id="KW-0413">Isomerase</keyword>
<dbReference type="Gene3D" id="3.40.30.10">
    <property type="entry name" value="Glutaredoxin"/>
    <property type="match status" value="2"/>
</dbReference>
<evidence type="ECO:0000313" key="9">
    <source>
        <dbReference type="Proteomes" id="UP000515135"/>
    </source>
</evidence>
<evidence type="ECO:0000256" key="2">
    <source>
        <dbReference type="ARBA" id="ARBA00012723"/>
    </source>
</evidence>
<evidence type="ECO:0000256" key="5">
    <source>
        <dbReference type="ARBA" id="ARBA00023284"/>
    </source>
</evidence>
<accession>A0A6P4YK10</accession>
<keyword evidence="9" id="KW-1185">Reference proteome</keyword>
<feature type="region of interest" description="Disordered" evidence="6">
    <location>
        <begin position="365"/>
        <end position="415"/>
    </location>
</feature>
<keyword evidence="3" id="KW-1015">Disulfide bond</keyword>
<comment type="catalytic activity">
    <reaction evidence="1">
        <text>Catalyzes the rearrangement of -S-S- bonds in proteins.</text>
        <dbReference type="EC" id="5.3.4.1"/>
    </reaction>
</comment>
<dbReference type="GO" id="GO:0006457">
    <property type="term" value="P:protein folding"/>
    <property type="evidence" value="ECO:0007669"/>
    <property type="project" value="TreeGrafter"/>
</dbReference>
<dbReference type="EC" id="5.3.4.1" evidence="2"/>
<evidence type="ECO:0000256" key="4">
    <source>
        <dbReference type="ARBA" id="ARBA00023235"/>
    </source>
</evidence>
<dbReference type="GO" id="GO:0003756">
    <property type="term" value="F:protein disulfide isomerase activity"/>
    <property type="evidence" value="ECO:0007669"/>
    <property type="project" value="UniProtKB-EC"/>
</dbReference>
<evidence type="ECO:0000256" key="6">
    <source>
        <dbReference type="SAM" id="MobiDB-lite"/>
    </source>
</evidence>
<proteinExistence type="predicted"/>
<evidence type="ECO:0000313" key="10">
    <source>
        <dbReference type="RefSeq" id="XP_019629790.1"/>
    </source>
</evidence>
<dbReference type="InterPro" id="IPR051063">
    <property type="entry name" value="PDI"/>
</dbReference>
<name>A0A6P4YK10_BRABE</name>
<gene>
    <name evidence="10" type="primary">LOC109474025</name>
</gene>
<evidence type="ECO:0000259" key="8">
    <source>
        <dbReference type="PROSITE" id="PS51352"/>
    </source>
</evidence>
<dbReference type="GeneID" id="109474025"/>
<keyword evidence="7" id="KW-0732">Signal</keyword>
<dbReference type="PROSITE" id="PS51352">
    <property type="entry name" value="THIOREDOXIN_2"/>
    <property type="match status" value="1"/>
</dbReference>
<organism evidence="9 10">
    <name type="scientific">Branchiostoma belcheri</name>
    <name type="common">Amphioxus</name>
    <dbReference type="NCBI Taxonomy" id="7741"/>
    <lineage>
        <taxon>Eukaryota</taxon>
        <taxon>Metazoa</taxon>
        <taxon>Chordata</taxon>
        <taxon>Cephalochordata</taxon>
        <taxon>Leptocardii</taxon>
        <taxon>Amphioxiformes</taxon>
        <taxon>Branchiostomatidae</taxon>
        <taxon>Branchiostoma</taxon>
    </lineage>
</organism>
<dbReference type="GO" id="GO:0005783">
    <property type="term" value="C:endoplasmic reticulum"/>
    <property type="evidence" value="ECO:0007669"/>
    <property type="project" value="InterPro"/>
</dbReference>
<dbReference type="Gene3D" id="1.20.1150.12">
    <property type="entry name" value="Endoplasmic reticulum resident protein 29, C-terminal domain"/>
    <property type="match status" value="1"/>
</dbReference>
<evidence type="ECO:0000256" key="3">
    <source>
        <dbReference type="ARBA" id="ARBA00023157"/>
    </source>
</evidence>
<dbReference type="PANTHER" id="PTHR45672:SF11">
    <property type="entry name" value="PROTEIN DISULFIDE-ISOMERASE C17H9.14C"/>
    <property type="match status" value="1"/>
</dbReference>
<dbReference type="PANTHER" id="PTHR45672">
    <property type="entry name" value="PROTEIN DISULFIDE-ISOMERASE C17H9.14C-RELATED"/>
    <property type="match status" value="1"/>
</dbReference>
<dbReference type="Pfam" id="PF00085">
    <property type="entry name" value="Thioredoxin"/>
    <property type="match status" value="2"/>
</dbReference>
<feature type="compositionally biased region" description="Basic and acidic residues" evidence="6">
    <location>
        <begin position="401"/>
        <end position="415"/>
    </location>
</feature>
<dbReference type="AlphaFoldDB" id="A0A6P4YK10"/>
<keyword evidence="5" id="KW-0676">Redox-active center</keyword>
<dbReference type="InterPro" id="IPR013766">
    <property type="entry name" value="Thioredoxin_domain"/>
</dbReference>
<sequence length="415" mass="48326">MWIAGSVIVFICWLAFPESGAVVMRLDNTTYGQVTRGDKFVLVQFYVKWSSACQKLEPKWEDVERRYRERDDVVIGKVNAQEDRILVTRFRTTTFPTILYYPKGATEHQLYEGRHTIAAFVELIEQHAPTSWVRRIFTKELNSTNFDQTVMDKDKFVMLQFYNTTDCYKCKKLQPDYEMVAETFHNERTIVVARVDTEMHPEIGKRFDITQHPRIMWFTRDNKRGIPYQSAMKPAQLVDFINHQCHTARELGGGLTSQAGRMVEMDAVVSNFIASIADVQKEAEKVKEKMAGRQHPHSNYSSFYMDILDRIGSHGYELVTMEITNFQNSLATSPKSLSEEKREDLVKRVNILRVFQKAYRTQFPKLQDSNSEENMGEPEVAKKRAKDPPNAFQRKSRGRGKKEYTSKMRSIKHEL</sequence>
<dbReference type="Pfam" id="PF07749">
    <property type="entry name" value="ERp29"/>
    <property type="match status" value="1"/>
</dbReference>
<dbReference type="InterPro" id="IPR011679">
    <property type="entry name" value="ERp29_C"/>
</dbReference>
<protein>
    <recommendedName>
        <fullName evidence="2">protein disulfide-isomerase</fullName>
        <ecNumber evidence="2">5.3.4.1</ecNumber>
    </recommendedName>
</protein>
<evidence type="ECO:0000256" key="7">
    <source>
        <dbReference type="SAM" id="SignalP"/>
    </source>
</evidence>
<dbReference type="SUPFAM" id="SSF52833">
    <property type="entry name" value="Thioredoxin-like"/>
    <property type="match status" value="2"/>
</dbReference>
<dbReference type="OrthoDB" id="427280at2759"/>
<dbReference type="InterPro" id="IPR036249">
    <property type="entry name" value="Thioredoxin-like_sf"/>
</dbReference>
<dbReference type="SUPFAM" id="SSF47933">
    <property type="entry name" value="ERP29 C domain-like"/>
    <property type="match status" value="1"/>
</dbReference>
<dbReference type="InterPro" id="IPR036356">
    <property type="entry name" value="ERp29_C_sf"/>
</dbReference>
<feature type="domain" description="Thioredoxin" evidence="8">
    <location>
        <begin position="15"/>
        <end position="129"/>
    </location>
</feature>
<reference evidence="10" key="1">
    <citation type="submission" date="2025-08" db="UniProtKB">
        <authorList>
            <consortium name="RefSeq"/>
        </authorList>
    </citation>
    <scope>IDENTIFICATION</scope>
    <source>
        <tissue evidence="10">Gonad</tissue>
    </source>
</reference>
<dbReference type="Proteomes" id="UP000515135">
    <property type="component" value="Unplaced"/>
</dbReference>
<feature type="chain" id="PRO_5027877460" description="protein disulfide-isomerase" evidence="7">
    <location>
        <begin position="22"/>
        <end position="415"/>
    </location>
</feature>
<feature type="signal peptide" evidence="7">
    <location>
        <begin position="1"/>
        <end position="21"/>
    </location>
</feature>
<evidence type="ECO:0000256" key="1">
    <source>
        <dbReference type="ARBA" id="ARBA00001182"/>
    </source>
</evidence>
<dbReference type="RefSeq" id="XP_019629790.1">
    <property type="nucleotide sequence ID" value="XM_019774231.1"/>
</dbReference>
<dbReference type="KEGG" id="bbel:109474025"/>